<proteinExistence type="predicted"/>
<organism evidence="2">
    <name type="scientific">uncultured Caudovirales phage</name>
    <dbReference type="NCBI Taxonomy" id="2100421"/>
    <lineage>
        <taxon>Viruses</taxon>
        <taxon>Duplodnaviria</taxon>
        <taxon>Heunggongvirae</taxon>
        <taxon>Uroviricota</taxon>
        <taxon>Caudoviricetes</taxon>
        <taxon>Peduoviridae</taxon>
        <taxon>Maltschvirus</taxon>
        <taxon>Maltschvirus maltsch</taxon>
    </lineage>
</organism>
<accession>A0A6J5RZT7</accession>
<name>A0A6J5RZT7_9CAUD</name>
<reference evidence="2" key="1">
    <citation type="submission" date="2020-05" db="EMBL/GenBank/DDBJ databases">
        <authorList>
            <person name="Chiriac C."/>
            <person name="Salcher M."/>
            <person name="Ghai R."/>
            <person name="Kavagutti S V."/>
        </authorList>
    </citation>
    <scope>NUCLEOTIDE SEQUENCE</scope>
</reference>
<dbReference type="EMBL" id="LR796870">
    <property type="protein sequence ID" value="CAB4171772.1"/>
    <property type="molecule type" value="Genomic_DNA"/>
</dbReference>
<gene>
    <name evidence="2" type="ORF">UFOVP1358_25</name>
    <name evidence="1" type="ORF">UFOVP931_19</name>
</gene>
<evidence type="ECO:0000313" key="2">
    <source>
        <dbReference type="EMBL" id="CAB4199956.1"/>
    </source>
</evidence>
<evidence type="ECO:0000313" key="1">
    <source>
        <dbReference type="EMBL" id="CAB4171772.1"/>
    </source>
</evidence>
<dbReference type="EMBL" id="LR797302">
    <property type="protein sequence ID" value="CAB4199956.1"/>
    <property type="molecule type" value="Genomic_DNA"/>
</dbReference>
<protein>
    <submittedName>
        <fullName evidence="2">Uncharacterized protein</fullName>
    </submittedName>
</protein>
<sequence>MVTRKGTDMKTKSLLPATQLAECSTVELLEELQSRGGHPGALAEAALLCVRKSQDYNQGAADMDPHKIDRSSYFPFGAVSYAQMLHTKSQRFNSLVLKEMRGQDANFEGLRDTALDIINYAGFFAGAYTKD</sequence>